<name>A0A0G0UGG2_9BACT</name>
<keyword evidence="3" id="KW-0413">Isomerase</keyword>
<accession>A0A0G0UGG2</accession>
<evidence type="ECO:0000313" key="3">
    <source>
        <dbReference type="EMBL" id="KKR87983.1"/>
    </source>
</evidence>
<dbReference type="NCBIfam" id="TIGR00732">
    <property type="entry name" value="dprA"/>
    <property type="match status" value="1"/>
</dbReference>
<dbReference type="InterPro" id="IPR057666">
    <property type="entry name" value="DrpA_SLOG"/>
</dbReference>
<sequence length="290" mass="31691">MKTLHFRGGDPYKLSKKSIAIVGSRRMTRYGKEVVDKFVSTFVAEGVTTISGFMYGVDTEVHQKTVEYGGKTIAVFGCGLNVIYPPENKKLYDEIIKSGGSIVSEYDDDAKPHLWKFPQRNKIVAGLSSLGVLVIEAGNKSGSLITAELARKMKKKVYAVPGPITSGVSAGCNELIRSRKAEMVMDAYQILGKTPKLQNSKTPSNLELSRLEDKIYETLKSEGLNADEIAAQTGESVIEIGTTLSLMAIKSIITESGGKYWGKTQPAFIGEARIKYSFEIENLTALFLSP</sequence>
<reference evidence="3 4" key="1">
    <citation type="journal article" date="2015" name="Nature">
        <title>rRNA introns, odd ribosomes, and small enigmatic genomes across a large radiation of phyla.</title>
        <authorList>
            <person name="Brown C.T."/>
            <person name="Hug L.A."/>
            <person name="Thomas B.C."/>
            <person name="Sharon I."/>
            <person name="Castelle C.J."/>
            <person name="Singh A."/>
            <person name="Wilkins M.J."/>
            <person name="Williams K.H."/>
            <person name="Banfield J.F."/>
        </authorList>
    </citation>
    <scope>NUCLEOTIDE SEQUENCE [LARGE SCALE GENOMIC DNA]</scope>
</reference>
<dbReference type="PANTHER" id="PTHR43022">
    <property type="entry name" value="PROTEIN SMF"/>
    <property type="match status" value="1"/>
</dbReference>
<organism evidence="3 4">
    <name type="scientific">Candidatus Woesebacteria bacterium GW2011_GWB1_41_10</name>
    <dbReference type="NCBI Taxonomy" id="1618577"/>
    <lineage>
        <taxon>Bacteria</taxon>
        <taxon>Candidatus Woeseibacteriota</taxon>
    </lineage>
</organism>
<dbReference type="Pfam" id="PF02481">
    <property type="entry name" value="DNA_processg_A"/>
    <property type="match status" value="1"/>
</dbReference>
<evidence type="ECO:0000313" key="4">
    <source>
        <dbReference type="Proteomes" id="UP000033858"/>
    </source>
</evidence>
<comment type="similarity">
    <text evidence="1">Belongs to the DprA/Smf family.</text>
</comment>
<dbReference type="GO" id="GO:0016853">
    <property type="term" value="F:isomerase activity"/>
    <property type="evidence" value="ECO:0007669"/>
    <property type="project" value="UniProtKB-KW"/>
</dbReference>
<gene>
    <name evidence="3" type="ORF">UU32_C0002G0008</name>
</gene>
<dbReference type="EMBL" id="LCAE01000002">
    <property type="protein sequence ID" value="KKR87983.1"/>
    <property type="molecule type" value="Genomic_DNA"/>
</dbReference>
<dbReference type="PANTHER" id="PTHR43022:SF1">
    <property type="entry name" value="PROTEIN SMF"/>
    <property type="match status" value="1"/>
</dbReference>
<comment type="caution">
    <text evidence="3">The sequence shown here is derived from an EMBL/GenBank/DDBJ whole genome shotgun (WGS) entry which is preliminary data.</text>
</comment>
<dbReference type="PATRIC" id="fig|1618577.3.peg.33"/>
<dbReference type="GO" id="GO:0009294">
    <property type="term" value="P:DNA-mediated transformation"/>
    <property type="evidence" value="ECO:0007669"/>
    <property type="project" value="InterPro"/>
</dbReference>
<dbReference type="Proteomes" id="UP000033858">
    <property type="component" value="Unassembled WGS sequence"/>
</dbReference>
<dbReference type="AlphaFoldDB" id="A0A0G0UGG2"/>
<feature type="domain" description="Smf/DprA SLOG" evidence="2">
    <location>
        <begin position="6"/>
        <end position="192"/>
    </location>
</feature>
<dbReference type="InterPro" id="IPR003488">
    <property type="entry name" value="DprA"/>
</dbReference>
<dbReference type="SUPFAM" id="SSF102405">
    <property type="entry name" value="MCP/YpsA-like"/>
    <property type="match status" value="1"/>
</dbReference>
<evidence type="ECO:0000259" key="2">
    <source>
        <dbReference type="Pfam" id="PF02481"/>
    </source>
</evidence>
<dbReference type="Gene3D" id="3.40.50.450">
    <property type="match status" value="1"/>
</dbReference>
<evidence type="ECO:0000256" key="1">
    <source>
        <dbReference type="ARBA" id="ARBA00006525"/>
    </source>
</evidence>
<proteinExistence type="inferred from homology"/>
<protein>
    <submittedName>
        <fullName evidence="3">Topoisomerase</fullName>
    </submittedName>
</protein>